<dbReference type="InterPro" id="IPR041447">
    <property type="entry name" value="Mannosidase_ig"/>
</dbReference>
<keyword evidence="6" id="KW-0964">Secreted</keyword>
<reference evidence="17 18" key="1">
    <citation type="submission" date="2019-03" db="EMBL/GenBank/DDBJ databases">
        <title>Genomic Encyclopedia of Type Strains, Phase IV (KMG-IV): sequencing the most valuable type-strain genomes for metagenomic binning, comparative biology and taxonomic classification.</title>
        <authorList>
            <person name="Goeker M."/>
        </authorList>
    </citation>
    <scope>NUCLEOTIDE SEQUENCE [LARGE SCALE GENOMIC DNA]</scope>
    <source>
        <strain evidence="17 18">LX-B</strain>
    </source>
</reference>
<keyword evidence="18" id="KW-1185">Reference proteome</keyword>
<dbReference type="InterPro" id="IPR054593">
    <property type="entry name" value="Beta-mannosidase-like_N2"/>
</dbReference>
<evidence type="ECO:0000256" key="4">
    <source>
        <dbReference type="ARBA" id="ARBA00011738"/>
    </source>
</evidence>
<dbReference type="InterPro" id="IPR050887">
    <property type="entry name" value="Beta-mannosidase_GH2"/>
</dbReference>
<evidence type="ECO:0000256" key="11">
    <source>
        <dbReference type="ARBA" id="ARBA00041069"/>
    </source>
</evidence>
<comment type="pathway">
    <text evidence="3">Glycan metabolism; N-glycan degradation.</text>
</comment>
<dbReference type="Pfam" id="PF17786">
    <property type="entry name" value="Mannosidase_ig"/>
    <property type="match status" value="1"/>
</dbReference>
<name>A0A4R1RVV9_HYDET</name>
<dbReference type="Gene3D" id="2.60.40.10">
    <property type="entry name" value="Immunoglobulins"/>
    <property type="match status" value="2"/>
</dbReference>
<evidence type="ECO:0000259" key="13">
    <source>
        <dbReference type="Pfam" id="PF00703"/>
    </source>
</evidence>
<dbReference type="RefSeq" id="WP_132014169.1">
    <property type="nucleotide sequence ID" value="NZ_SLUN01000010.1"/>
</dbReference>
<dbReference type="InterPro" id="IPR017853">
    <property type="entry name" value="GH"/>
</dbReference>
<feature type="domain" description="Beta-mannosidase-like galactose-binding" evidence="16">
    <location>
        <begin position="10"/>
        <end position="177"/>
    </location>
</feature>
<evidence type="ECO:0000256" key="1">
    <source>
        <dbReference type="ARBA" id="ARBA00000829"/>
    </source>
</evidence>
<gene>
    <name evidence="17" type="ORF">EDC14_101071</name>
</gene>
<evidence type="ECO:0000256" key="10">
    <source>
        <dbReference type="ARBA" id="ARBA00038429"/>
    </source>
</evidence>
<dbReference type="Gene3D" id="3.20.20.80">
    <property type="entry name" value="Glycosidases"/>
    <property type="match status" value="1"/>
</dbReference>
<dbReference type="SUPFAM" id="SSF49785">
    <property type="entry name" value="Galactose-binding domain-like"/>
    <property type="match status" value="1"/>
</dbReference>
<dbReference type="EMBL" id="SLUN01000010">
    <property type="protein sequence ID" value="TCL70082.1"/>
    <property type="molecule type" value="Genomic_DNA"/>
</dbReference>
<dbReference type="GO" id="GO:0005576">
    <property type="term" value="C:extracellular region"/>
    <property type="evidence" value="ECO:0007669"/>
    <property type="project" value="UniProtKB-SubCell"/>
</dbReference>
<dbReference type="Pfam" id="PF22666">
    <property type="entry name" value="Glyco_hydro_2_N2"/>
    <property type="match status" value="1"/>
</dbReference>
<comment type="subcellular location">
    <subcellularLocation>
        <location evidence="2">Secreted</location>
    </subcellularLocation>
</comment>
<keyword evidence="8" id="KW-0325">Glycoprotein</keyword>
<dbReference type="InterPro" id="IPR008979">
    <property type="entry name" value="Galactose-bd-like_sf"/>
</dbReference>
<dbReference type="Pfam" id="PF17753">
    <property type="entry name" value="Ig_mannosidase"/>
    <property type="match status" value="1"/>
</dbReference>
<dbReference type="Proteomes" id="UP000295008">
    <property type="component" value="Unassembled WGS sequence"/>
</dbReference>
<sequence>MMKLQLNGAWRMRRTGQPEWLAATVPGSVFNDLLTAGRIADPFYRDNEDQAKEIAAYDYEYEREFEVDRAVLDSDKVFLVCEGLDTFTEITVNDRYLAATDNMFRRYELDVKSLLKLWTNVIRVTVRSPLRYIEEKDREQPLYHATGSMAGYPYLRKAHYMFGWDWGPQIPDAGIWRPLSLCAYRDARIEDVYITQDHGDDGVFLDIRVRLRKWSAAPCRIGVHLIAPTGERTSVAMDAADDENHLRLAVADPRKWWPNGYGEQPLYGVEVVLWQEGAVLDERHCRIGLRTLRLKRAADRWGETFEFEVNGVSIFAMGANYIPEDNLLARCTLQRTEQLIRDCVAANFNCIRIWGGGVYPADEFFDCCDQYGLIVWHDLMFACAMYQVTPEFAESIRREVTDNIRRIRHHACLGMWCGNNELEWFWTGKFKDKPAKQKHDYVKQFEELLPEVAAAEDPNTSYWPSSPSSGGWFDDPNDENRGDVHYWDVWHGLKPFTAYRDFYFRFTSEFGFQSFPCLKTVESFTLPQDRNIFSYVMEKHQKNPAANGKILYHIADNFKYPKDLDSLLYASQVLQGEAMKYGVEHWRRNRGRCMGTIYWQLNDCWPVASWASIDYYGRWKALHYFAKRFYAPILASACETGSKADLYVNNDSLAAIRGRLDWKLLHNGSGAVLAEGGIDVAVAPLRAECCLQLDFEQALPDQATRMNVYLAYSLTVDGTPVGAGTVLFVKPKHFELQDPRIQWEVEATDGQYVCRLRAESLAKYVELDSAAFDCRFSDNYFDLWPGETRRIVIDRASLPAGTGLAELREGLKVRSLFEIA</sequence>
<dbReference type="FunFam" id="3.20.20.80:FF:000050">
    <property type="entry name" value="Beta-mannosidase B"/>
    <property type="match status" value="1"/>
</dbReference>
<evidence type="ECO:0000313" key="17">
    <source>
        <dbReference type="EMBL" id="TCL70082.1"/>
    </source>
</evidence>
<dbReference type="InterPro" id="IPR041625">
    <property type="entry name" value="Beta-mannosidase_Ig"/>
</dbReference>
<feature type="domain" description="Beta-mannosidase Ig-fold" evidence="14">
    <location>
        <begin position="736"/>
        <end position="818"/>
    </location>
</feature>
<keyword evidence="7" id="KW-0378">Hydrolase</keyword>
<protein>
    <recommendedName>
        <fullName evidence="11">Beta-mannosidase B</fullName>
        <ecNumber evidence="5">3.2.1.25</ecNumber>
    </recommendedName>
    <alternativeName>
        <fullName evidence="12">Mannanase B</fullName>
    </alternativeName>
</protein>
<evidence type="ECO:0000256" key="8">
    <source>
        <dbReference type="ARBA" id="ARBA00023180"/>
    </source>
</evidence>
<dbReference type="InterPro" id="IPR036156">
    <property type="entry name" value="Beta-gal/glucu_dom_sf"/>
</dbReference>
<dbReference type="Pfam" id="PF00703">
    <property type="entry name" value="Glyco_hydro_2"/>
    <property type="match status" value="1"/>
</dbReference>
<dbReference type="PANTHER" id="PTHR43730:SF1">
    <property type="entry name" value="BETA-MANNOSIDASE"/>
    <property type="match status" value="1"/>
</dbReference>
<keyword evidence="9" id="KW-0326">Glycosidase</keyword>
<dbReference type="SUPFAM" id="SSF49303">
    <property type="entry name" value="beta-Galactosidase/glucuronidase domain"/>
    <property type="match status" value="2"/>
</dbReference>
<evidence type="ECO:0000259" key="15">
    <source>
        <dbReference type="Pfam" id="PF17786"/>
    </source>
</evidence>
<dbReference type="GO" id="GO:0004567">
    <property type="term" value="F:beta-mannosidase activity"/>
    <property type="evidence" value="ECO:0007669"/>
    <property type="project" value="UniProtKB-EC"/>
</dbReference>
<evidence type="ECO:0000259" key="14">
    <source>
        <dbReference type="Pfam" id="PF17753"/>
    </source>
</evidence>
<dbReference type="GO" id="GO:0005975">
    <property type="term" value="P:carbohydrate metabolic process"/>
    <property type="evidence" value="ECO:0007669"/>
    <property type="project" value="InterPro"/>
</dbReference>
<dbReference type="EC" id="3.2.1.25" evidence="5"/>
<evidence type="ECO:0000256" key="6">
    <source>
        <dbReference type="ARBA" id="ARBA00022525"/>
    </source>
</evidence>
<dbReference type="Gene3D" id="2.60.120.260">
    <property type="entry name" value="Galactose-binding domain-like"/>
    <property type="match status" value="1"/>
</dbReference>
<evidence type="ECO:0000259" key="16">
    <source>
        <dbReference type="Pfam" id="PF22666"/>
    </source>
</evidence>
<evidence type="ECO:0000256" key="7">
    <source>
        <dbReference type="ARBA" id="ARBA00022801"/>
    </source>
</evidence>
<evidence type="ECO:0000256" key="12">
    <source>
        <dbReference type="ARBA" id="ARBA00041614"/>
    </source>
</evidence>
<evidence type="ECO:0000256" key="2">
    <source>
        <dbReference type="ARBA" id="ARBA00004613"/>
    </source>
</evidence>
<evidence type="ECO:0000256" key="9">
    <source>
        <dbReference type="ARBA" id="ARBA00023295"/>
    </source>
</evidence>
<accession>A0A4R1RVV9</accession>
<dbReference type="InterPro" id="IPR013783">
    <property type="entry name" value="Ig-like_fold"/>
</dbReference>
<feature type="domain" description="Glycoside hydrolase family 2 immunoglobulin-like beta-sandwich" evidence="13">
    <location>
        <begin position="187"/>
        <end position="290"/>
    </location>
</feature>
<dbReference type="SUPFAM" id="SSF51445">
    <property type="entry name" value="(Trans)glycosidases"/>
    <property type="match status" value="1"/>
</dbReference>
<dbReference type="AlphaFoldDB" id="A0A4R1RVV9"/>
<evidence type="ECO:0000313" key="18">
    <source>
        <dbReference type="Proteomes" id="UP000295008"/>
    </source>
</evidence>
<proteinExistence type="inferred from homology"/>
<dbReference type="InterPro" id="IPR006102">
    <property type="entry name" value="Ig-like_GH2"/>
</dbReference>
<comment type="catalytic activity">
    <reaction evidence="1">
        <text>Hydrolysis of terminal, non-reducing beta-D-mannose residues in beta-D-mannosides.</text>
        <dbReference type="EC" id="3.2.1.25"/>
    </reaction>
</comment>
<organism evidence="17 18">
    <name type="scientific">Hydrogenispora ethanolica</name>
    <dbReference type="NCBI Taxonomy" id="1082276"/>
    <lineage>
        <taxon>Bacteria</taxon>
        <taxon>Bacillati</taxon>
        <taxon>Bacillota</taxon>
        <taxon>Hydrogenispora</taxon>
    </lineage>
</organism>
<dbReference type="PANTHER" id="PTHR43730">
    <property type="entry name" value="BETA-MANNOSIDASE"/>
    <property type="match status" value="1"/>
</dbReference>
<feature type="domain" description="Mannosidase Ig/CBM-like" evidence="15">
    <location>
        <begin position="643"/>
        <end position="733"/>
    </location>
</feature>
<evidence type="ECO:0000256" key="3">
    <source>
        <dbReference type="ARBA" id="ARBA00004740"/>
    </source>
</evidence>
<comment type="subunit">
    <text evidence="4">Homodimer.</text>
</comment>
<comment type="similarity">
    <text evidence="10">Belongs to the glycosyl hydrolase 2 family. Beta-mannosidase B subfamily.</text>
</comment>
<evidence type="ECO:0000256" key="5">
    <source>
        <dbReference type="ARBA" id="ARBA00012754"/>
    </source>
</evidence>
<dbReference type="OrthoDB" id="9801077at2"/>
<dbReference type="GO" id="GO:0006516">
    <property type="term" value="P:glycoprotein catabolic process"/>
    <property type="evidence" value="ECO:0007669"/>
    <property type="project" value="TreeGrafter"/>
</dbReference>
<comment type="caution">
    <text evidence="17">The sequence shown here is derived from an EMBL/GenBank/DDBJ whole genome shotgun (WGS) entry which is preliminary data.</text>
</comment>